<reference evidence="1 2" key="1">
    <citation type="journal article" date="2014" name="FEMS Microbiol. Lett.">
        <title>Draft genome sequences of three Holospora species (Holospora obtusa, Holospora undulata, and Holospora elegans), endonuclear symbiotic bacteria of the ciliate Paramecium caudatum.</title>
        <authorList>
            <person name="Dohra H."/>
            <person name="Tanaka K."/>
            <person name="Suzuki T."/>
            <person name="Fujishima M."/>
            <person name="Suzuki H."/>
        </authorList>
    </citation>
    <scope>NUCLEOTIDE SEQUENCE [LARGE SCALE GENOMIC DNA]</scope>
    <source>
        <strain evidence="1 2">F1</strain>
    </source>
</reference>
<comment type="caution">
    <text evidence="1">The sequence shown here is derived from an EMBL/GenBank/DDBJ whole genome shotgun (WGS) entry which is preliminary data.</text>
</comment>
<accession>W6TE30</accession>
<proteinExistence type="predicted"/>
<gene>
    <name evidence="1" type="ORF">P618_200642</name>
</gene>
<dbReference type="RefSeq" id="WP_021827359.1">
    <property type="nucleotide sequence ID" value="NZ_AWTR02000061.1"/>
</dbReference>
<evidence type="ECO:0000313" key="1">
    <source>
        <dbReference type="EMBL" id="ETZ07161.1"/>
    </source>
</evidence>
<sequence length="576" mass="67381">MILQQNNFMTLKLKLKFFLFLMCTVGNSNISFGGGEKATEQEIHQIFSKNEWDDENIGQAINILSNKDLSGVNSLLVIRILNRVKQKALGLDNVGHFFKTFLPKHVVLLFDKHLSEMSEFFQGSAFNSIEYFGNLQNIEKIIKIFLRNAQTNFEPLVKFVDGFKQNQNFSSIIELLVQNLSGFQLKHSDDIYKVASWLEFTKEQDLKFLLARLLWGNDYDHSGWNGIDKIFKFSQINETTQKKICLKTQQLTDSDFCDIWTQFIQRRNLCLPSALYQLDIKKIERSGLLLTVLTLPNTPSSHHMHKKMQEMRAAIAGKIFPYFKEKKIRKNEEQFIQMLIGTEKFLKSLEKIEVFSNNVLYGLLALAKKAPNLMNTSQFSKYFDEWVNKNLQKEWNECSFFYNSTFFECFDRWIDRNISNEHILFDPKKMPNSFDLKKYENFLLAAQNNQNFKQSVIVNFANAFVSNIEGIYSKTSDDNYCYYYHALLSHLSCVETKNLPIILKGLLSKELEPHFLNLSKENQKYIFSRVNELSDEDFNVISHRIFHIIYHVNEFLSSGLTKRPSVTKETQQIEKI</sequence>
<dbReference type="Proteomes" id="UP000019112">
    <property type="component" value="Unassembled WGS sequence"/>
</dbReference>
<organism evidence="1 2">
    <name type="scientific">Holospora obtusa F1</name>
    <dbReference type="NCBI Taxonomy" id="1399147"/>
    <lineage>
        <taxon>Bacteria</taxon>
        <taxon>Pseudomonadati</taxon>
        <taxon>Pseudomonadota</taxon>
        <taxon>Alphaproteobacteria</taxon>
        <taxon>Holosporales</taxon>
        <taxon>Holosporaceae</taxon>
        <taxon>Holospora</taxon>
    </lineage>
</organism>
<name>W6TE30_HOLOB</name>
<evidence type="ECO:0000313" key="2">
    <source>
        <dbReference type="Proteomes" id="UP000019112"/>
    </source>
</evidence>
<dbReference type="AlphaFoldDB" id="W6TE30"/>
<keyword evidence="2" id="KW-1185">Reference proteome</keyword>
<protein>
    <submittedName>
        <fullName evidence="1">Uncharacterized protein</fullName>
    </submittedName>
</protein>
<dbReference type="EMBL" id="AWTR02000061">
    <property type="protein sequence ID" value="ETZ07161.1"/>
    <property type="molecule type" value="Genomic_DNA"/>
</dbReference>